<organism evidence="1 2">
    <name type="scientific">Flammeovirga pacifica</name>
    <dbReference type="NCBI Taxonomy" id="915059"/>
    <lineage>
        <taxon>Bacteria</taxon>
        <taxon>Pseudomonadati</taxon>
        <taxon>Bacteroidota</taxon>
        <taxon>Cytophagia</taxon>
        <taxon>Cytophagales</taxon>
        <taxon>Flammeovirgaceae</taxon>
        <taxon>Flammeovirga</taxon>
    </lineage>
</organism>
<protein>
    <submittedName>
        <fullName evidence="1">Uncharacterized protein</fullName>
    </submittedName>
</protein>
<dbReference type="AlphaFoldDB" id="A0A1S1Z2D3"/>
<gene>
    <name evidence="1" type="ORF">NH26_14050</name>
</gene>
<comment type="caution">
    <text evidence="1">The sequence shown here is derived from an EMBL/GenBank/DDBJ whole genome shotgun (WGS) entry which is preliminary data.</text>
</comment>
<reference evidence="1 2" key="1">
    <citation type="journal article" date="2012" name="Int. J. Syst. Evol. Microbiol.">
        <title>Flammeovirga pacifica sp. nov., isolated from deep-sea sediment.</title>
        <authorList>
            <person name="Xu H."/>
            <person name="Fu Y."/>
            <person name="Yang N."/>
            <person name="Ding Z."/>
            <person name="Lai Q."/>
            <person name="Zeng R."/>
        </authorList>
    </citation>
    <scope>NUCLEOTIDE SEQUENCE [LARGE SCALE GENOMIC DNA]</scope>
    <source>
        <strain evidence="2">DSM 24597 / LMG 26175 / WPAGA1</strain>
    </source>
</reference>
<evidence type="ECO:0000313" key="1">
    <source>
        <dbReference type="EMBL" id="OHX67387.1"/>
    </source>
</evidence>
<dbReference type="STRING" id="915059.NH26_14050"/>
<dbReference type="EMBL" id="JRYR02000001">
    <property type="protein sequence ID" value="OHX67387.1"/>
    <property type="molecule type" value="Genomic_DNA"/>
</dbReference>
<evidence type="ECO:0000313" key="2">
    <source>
        <dbReference type="Proteomes" id="UP000179797"/>
    </source>
</evidence>
<keyword evidence="2" id="KW-1185">Reference proteome</keyword>
<dbReference type="RefSeq" id="WP_044229029.1">
    <property type="nucleotide sequence ID" value="NZ_JRYR02000001.1"/>
</dbReference>
<name>A0A1S1Z2D3_FLAPC</name>
<proteinExistence type="predicted"/>
<sequence>MTTKAQLVVSEIAHSEAKEKSNDSLLMSKTFKKWKLEEKNNDGRFDGAIKYIKRDIKQLKGNVSYS</sequence>
<dbReference type="Proteomes" id="UP000179797">
    <property type="component" value="Unassembled WGS sequence"/>
</dbReference>
<accession>A0A1S1Z2D3</accession>